<keyword evidence="7" id="KW-1005">Bacterial flagellum biogenesis</keyword>
<reference evidence="9 10" key="1">
    <citation type="journal article" date="2011" name="J. Bacteriol.">
        <title>Genome sequence of Salinisphaera shabanensis, a gammaproteobacterium from the harsh, variable environment of the brine-seawater interface of the Shaban Deep in the Red Sea.</title>
        <authorList>
            <person name="Antunes A."/>
            <person name="Alam I."/>
            <person name="Bajic V.B."/>
            <person name="Stingl U."/>
        </authorList>
    </citation>
    <scope>NUCLEOTIDE SEQUENCE [LARGE SCALE GENOMIC DNA]</scope>
    <source>
        <strain evidence="9 10">E1L3A</strain>
    </source>
</reference>
<comment type="subcellular location">
    <subcellularLocation>
        <location evidence="1 7">Periplasm</location>
    </subcellularLocation>
</comment>
<evidence type="ECO:0000256" key="5">
    <source>
        <dbReference type="ARBA" id="ARBA00022764"/>
    </source>
</evidence>
<feature type="domain" description="SAF" evidence="8">
    <location>
        <begin position="92"/>
        <end position="154"/>
    </location>
</feature>
<dbReference type="Gene3D" id="2.30.30.760">
    <property type="match status" value="1"/>
</dbReference>
<dbReference type="InterPro" id="IPR013974">
    <property type="entry name" value="SAF"/>
</dbReference>
<dbReference type="GO" id="GO:0042597">
    <property type="term" value="C:periplasmic space"/>
    <property type="evidence" value="ECO:0007669"/>
    <property type="project" value="UniProtKB-SubCell"/>
</dbReference>
<evidence type="ECO:0000256" key="4">
    <source>
        <dbReference type="ARBA" id="ARBA00022729"/>
    </source>
</evidence>
<evidence type="ECO:0000256" key="6">
    <source>
        <dbReference type="ARBA" id="ARBA00025643"/>
    </source>
</evidence>
<gene>
    <name evidence="9" type="ORF">SSPSH_003401</name>
</gene>
<proteinExistence type="inferred from homology"/>
<comment type="similarity">
    <text evidence="2 7">Belongs to the FlgA family.</text>
</comment>
<keyword evidence="9" id="KW-0282">Flagellum</keyword>
<evidence type="ECO:0000256" key="3">
    <source>
        <dbReference type="ARBA" id="ARBA00014754"/>
    </source>
</evidence>
<dbReference type="PANTHER" id="PTHR36307">
    <property type="entry name" value="FLAGELLA BASAL BODY P-RING FORMATION PROTEIN FLGA"/>
    <property type="match status" value="1"/>
</dbReference>
<dbReference type="Gene3D" id="3.90.1210.10">
    <property type="entry name" value="Antifreeze-like/N-acetylneuraminic acid synthase C-terminal domain"/>
    <property type="match status" value="1"/>
</dbReference>
<evidence type="ECO:0000256" key="1">
    <source>
        <dbReference type="ARBA" id="ARBA00004418"/>
    </source>
</evidence>
<dbReference type="Pfam" id="PF13144">
    <property type="entry name" value="ChapFlgA"/>
    <property type="match status" value="1"/>
</dbReference>
<dbReference type="InterPro" id="IPR039246">
    <property type="entry name" value="Flagellar_FlgA"/>
</dbReference>
<dbReference type="AlphaFoldDB" id="U2FNP6"/>
<keyword evidence="5 7" id="KW-0574">Periplasm</keyword>
<dbReference type="NCBIfam" id="TIGR03170">
    <property type="entry name" value="flgA_cterm"/>
    <property type="match status" value="1"/>
</dbReference>
<dbReference type="EMBL" id="AFNV02000028">
    <property type="protein sequence ID" value="ERJ17814.1"/>
    <property type="molecule type" value="Genomic_DNA"/>
</dbReference>
<organism evidence="9 10">
    <name type="scientific">Salinisphaera shabanensis E1L3A</name>
    <dbReference type="NCBI Taxonomy" id="1033802"/>
    <lineage>
        <taxon>Bacteria</taxon>
        <taxon>Pseudomonadati</taxon>
        <taxon>Pseudomonadota</taxon>
        <taxon>Gammaproteobacteria</taxon>
        <taxon>Salinisphaerales</taxon>
        <taxon>Salinisphaeraceae</taxon>
        <taxon>Salinisphaera</taxon>
    </lineage>
</organism>
<evidence type="ECO:0000259" key="8">
    <source>
        <dbReference type="SMART" id="SM00858"/>
    </source>
</evidence>
<keyword evidence="9" id="KW-0966">Cell projection</keyword>
<keyword evidence="4" id="KW-0732">Signal</keyword>
<dbReference type="InterPro" id="IPR017585">
    <property type="entry name" value="SAF_FlgA"/>
</dbReference>
<dbReference type="eggNOG" id="COG1261">
    <property type="taxonomic scope" value="Bacteria"/>
</dbReference>
<dbReference type="InterPro" id="IPR041231">
    <property type="entry name" value="FlgA_N"/>
</dbReference>
<keyword evidence="9" id="KW-0969">Cilium</keyword>
<name>U2FNP6_9GAMM</name>
<evidence type="ECO:0000256" key="7">
    <source>
        <dbReference type="RuleBase" id="RU362063"/>
    </source>
</evidence>
<keyword evidence="10" id="KW-1185">Reference proteome</keyword>
<dbReference type="Pfam" id="PF17656">
    <property type="entry name" value="ChapFlgA_N"/>
    <property type="match status" value="1"/>
</dbReference>
<sequence>MAALGWAAVSAHADDASMQRLLTDYLRTQAPLDGDVDVSVTMPRVNMPACHNPRPFLPGRNPRIAGNITVGVQCPGDRPATRYFQARVTVIADYYVAARDLMPGDVLGMGDIRREQGDLSRLPANIATSADRLLGMSVSRRVAAGRPLGESMVRQPLAIKRGELVRVVAVGPGFSITTEGKALNAAPLGGDVRVSTQEGSIVIGRSTNENTVTITR</sequence>
<dbReference type="SMART" id="SM00858">
    <property type="entry name" value="SAF"/>
    <property type="match status" value="1"/>
</dbReference>
<dbReference type="CDD" id="cd11614">
    <property type="entry name" value="SAF_CpaB_FlgA_like"/>
    <property type="match status" value="1"/>
</dbReference>
<dbReference type="Proteomes" id="UP000006242">
    <property type="component" value="Unassembled WGS sequence"/>
</dbReference>
<dbReference type="STRING" id="1033802.SSPSH_003401"/>
<accession>U2FNP6</accession>
<dbReference type="GO" id="GO:0044780">
    <property type="term" value="P:bacterial-type flagellum assembly"/>
    <property type="evidence" value="ECO:0007669"/>
    <property type="project" value="InterPro"/>
</dbReference>
<comment type="caution">
    <text evidence="9">The sequence shown here is derived from an EMBL/GenBank/DDBJ whole genome shotgun (WGS) entry which is preliminary data.</text>
</comment>
<reference evidence="9 10" key="2">
    <citation type="journal article" date="2013" name="PLoS ONE">
        <title>INDIGO - INtegrated Data Warehouse of MIcrobial GenOmes with Examples from the Red Sea Extremophiles.</title>
        <authorList>
            <person name="Alam I."/>
            <person name="Antunes A."/>
            <person name="Kamau A.A."/>
            <person name="Ba Alawi W."/>
            <person name="Kalkatawi M."/>
            <person name="Stingl U."/>
            <person name="Bajic V.B."/>
        </authorList>
    </citation>
    <scope>NUCLEOTIDE SEQUENCE [LARGE SCALE GENOMIC DNA]</scope>
    <source>
        <strain evidence="9 10">E1L3A</strain>
    </source>
</reference>
<dbReference type="PANTHER" id="PTHR36307:SF1">
    <property type="entry name" value="FLAGELLA BASAL BODY P-RING FORMATION PROTEIN FLGA"/>
    <property type="match status" value="1"/>
</dbReference>
<comment type="function">
    <text evidence="6 7">Involved in the assembly process of the P-ring formation. It may associate with FlgF on the rod constituting a structure essential for the P-ring assembly or may act as a modulator protein for the P-ring assembly.</text>
</comment>
<protein>
    <recommendedName>
        <fullName evidence="3 7">Flagella basal body P-ring formation protein FlgA</fullName>
    </recommendedName>
</protein>
<evidence type="ECO:0000313" key="10">
    <source>
        <dbReference type="Proteomes" id="UP000006242"/>
    </source>
</evidence>
<evidence type="ECO:0000256" key="2">
    <source>
        <dbReference type="ARBA" id="ARBA00010474"/>
    </source>
</evidence>
<evidence type="ECO:0000313" key="9">
    <source>
        <dbReference type="EMBL" id="ERJ17814.1"/>
    </source>
</evidence>